<gene>
    <name evidence="3" type="ORF">GCM10023116_22120</name>
</gene>
<dbReference type="PANTHER" id="PTHR45947:SF13">
    <property type="entry name" value="TRANSFERASE"/>
    <property type="match status" value="1"/>
</dbReference>
<evidence type="ECO:0000313" key="3">
    <source>
        <dbReference type="EMBL" id="GAA4649930.1"/>
    </source>
</evidence>
<dbReference type="Pfam" id="PF13439">
    <property type="entry name" value="Glyco_transf_4"/>
    <property type="match status" value="1"/>
</dbReference>
<dbReference type="InterPro" id="IPR001296">
    <property type="entry name" value="Glyco_trans_1"/>
</dbReference>
<comment type="caution">
    <text evidence="3">The sequence shown here is derived from an EMBL/GenBank/DDBJ whole genome shotgun (WGS) entry which is preliminary data.</text>
</comment>
<proteinExistence type="predicted"/>
<organism evidence="3 4">
    <name type="scientific">Kistimonas scapharcae</name>
    <dbReference type="NCBI Taxonomy" id="1036133"/>
    <lineage>
        <taxon>Bacteria</taxon>
        <taxon>Pseudomonadati</taxon>
        <taxon>Pseudomonadota</taxon>
        <taxon>Gammaproteobacteria</taxon>
        <taxon>Oceanospirillales</taxon>
        <taxon>Endozoicomonadaceae</taxon>
        <taxon>Kistimonas</taxon>
    </lineage>
</organism>
<dbReference type="SUPFAM" id="SSF53756">
    <property type="entry name" value="UDP-Glycosyltransferase/glycogen phosphorylase"/>
    <property type="match status" value="1"/>
</dbReference>
<evidence type="ECO:0000259" key="2">
    <source>
        <dbReference type="Pfam" id="PF13439"/>
    </source>
</evidence>
<dbReference type="RefSeq" id="WP_345195973.1">
    <property type="nucleotide sequence ID" value="NZ_BAABFL010000338.1"/>
</dbReference>
<dbReference type="CDD" id="cd03801">
    <property type="entry name" value="GT4_PimA-like"/>
    <property type="match status" value="1"/>
</dbReference>
<name>A0ABP8V3R2_9GAMM</name>
<protein>
    <submittedName>
        <fullName evidence="3">Glycosyltransferase</fullName>
    </submittedName>
</protein>
<reference evidence="4" key="1">
    <citation type="journal article" date="2019" name="Int. J. Syst. Evol. Microbiol.">
        <title>The Global Catalogue of Microorganisms (GCM) 10K type strain sequencing project: providing services to taxonomists for standard genome sequencing and annotation.</title>
        <authorList>
            <consortium name="The Broad Institute Genomics Platform"/>
            <consortium name="The Broad Institute Genome Sequencing Center for Infectious Disease"/>
            <person name="Wu L."/>
            <person name="Ma J."/>
        </authorList>
    </citation>
    <scope>NUCLEOTIDE SEQUENCE [LARGE SCALE GENOMIC DNA]</scope>
    <source>
        <strain evidence="4">JCM 17805</strain>
    </source>
</reference>
<accession>A0ABP8V3R2</accession>
<feature type="domain" description="Glycosyl transferase family 1" evidence="1">
    <location>
        <begin position="201"/>
        <end position="358"/>
    </location>
</feature>
<dbReference type="Pfam" id="PF00534">
    <property type="entry name" value="Glycos_transf_1"/>
    <property type="match status" value="1"/>
</dbReference>
<dbReference type="PANTHER" id="PTHR45947">
    <property type="entry name" value="SULFOQUINOVOSYL TRANSFERASE SQD2"/>
    <property type="match status" value="1"/>
</dbReference>
<dbReference type="Proteomes" id="UP001500604">
    <property type="component" value="Unassembled WGS sequence"/>
</dbReference>
<feature type="domain" description="Glycosyltransferase subfamily 4-like N-terminal" evidence="2">
    <location>
        <begin position="50"/>
        <end position="198"/>
    </location>
</feature>
<dbReference type="InterPro" id="IPR050194">
    <property type="entry name" value="Glycosyltransferase_grp1"/>
</dbReference>
<evidence type="ECO:0000259" key="1">
    <source>
        <dbReference type="Pfam" id="PF00534"/>
    </source>
</evidence>
<dbReference type="InterPro" id="IPR028098">
    <property type="entry name" value="Glyco_trans_4-like_N"/>
</dbReference>
<sequence length="391" mass="44163">MVHNKYQVHGGEDVVFENEKHLLTLNSFSVSEYVVSNTSISGFFDQVNALRGVKFSKKQKRFLSEKISLINPCLIHAHNIFPLLTPSIFHACQDTGVPVVYTLHNYRNLCPTATLMIDGKICERSLEASSWWTVPKRVYRNSLIGTAALAYMVEYHKRKRTWQTHVDRYIALTEFAKAKFIAGGFPADKISVKPNFIEDPHKANKKIDKKGGYAVFVGRLSEEKGLTTLLDAWRDINYPLKIIGDGPIKSIVKKQSDDNVNIHFLGFQNKEAILSLLQDADFLIMPSTWYEGFPMVLLEAFANGTPALVSNVGGMAEIVSDGITGLHFEVSNSESLAEKAVYLIQHPKITREMGINSRIEYLQKYTPEINVEILLDIYRQAIRDKKGVCTF</sequence>
<evidence type="ECO:0000313" key="4">
    <source>
        <dbReference type="Proteomes" id="UP001500604"/>
    </source>
</evidence>
<keyword evidence="4" id="KW-1185">Reference proteome</keyword>
<dbReference type="Gene3D" id="3.40.50.2000">
    <property type="entry name" value="Glycogen Phosphorylase B"/>
    <property type="match status" value="2"/>
</dbReference>
<dbReference type="EMBL" id="BAABFL010000338">
    <property type="protein sequence ID" value="GAA4649930.1"/>
    <property type="molecule type" value="Genomic_DNA"/>
</dbReference>